<dbReference type="STRING" id="62062.ENSHHUP00000006930"/>
<feature type="domain" description="P-type ATPase C-terminal" evidence="2">
    <location>
        <begin position="21"/>
        <end position="92"/>
    </location>
</feature>
<keyword evidence="1" id="KW-0812">Transmembrane</keyword>
<keyword evidence="1" id="KW-0472">Membrane</keyword>
<dbReference type="InterPro" id="IPR032630">
    <property type="entry name" value="P_typ_ATPase_c"/>
</dbReference>
<dbReference type="Ensembl" id="ENSHHUT00000007140.1">
    <property type="protein sequence ID" value="ENSHHUP00000006930.1"/>
    <property type="gene ID" value="ENSHHUG00000004292.1"/>
</dbReference>
<feature type="transmembrane region" description="Helical" evidence="1">
    <location>
        <begin position="51"/>
        <end position="77"/>
    </location>
</feature>
<sequence length="123" mass="13964">MLSSLCSGEASSGRLLILTTFLLCTLFISLKHRYRITRSSPSRPFLNYQRMYYVFMQMLSSGPAWLSIILLIMVSLLPDVVKKVLCRTLWPTATHLAQSNRPCLTVEPSTIFVLSQSDSRLSF</sequence>
<evidence type="ECO:0000313" key="3">
    <source>
        <dbReference type="Ensembl" id="ENSHHUP00000006930.1"/>
    </source>
</evidence>
<protein>
    <recommendedName>
        <fullName evidence="2">P-type ATPase C-terminal domain-containing protein</fullName>
    </recommendedName>
</protein>
<keyword evidence="4" id="KW-1185">Reference proteome</keyword>
<dbReference type="Pfam" id="PF16212">
    <property type="entry name" value="PhoLip_ATPase_C"/>
    <property type="match status" value="1"/>
</dbReference>
<reference evidence="3" key="3">
    <citation type="submission" date="2025-09" db="UniProtKB">
        <authorList>
            <consortium name="Ensembl"/>
        </authorList>
    </citation>
    <scope>IDENTIFICATION</scope>
</reference>
<dbReference type="GeneTree" id="ENSGT00940000157849"/>
<reference evidence="4" key="1">
    <citation type="submission" date="2018-06" db="EMBL/GenBank/DDBJ databases">
        <title>Genome assembly of Danube salmon.</title>
        <authorList>
            <person name="Macqueen D.J."/>
            <person name="Gundappa M.K."/>
        </authorList>
    </citation>
    <scope>NUCLEOTIDE SEQUENCE [LARGE SCALE GENOMIC DNA]</scope>
</reference>
<proteinExistence type="predicted"/>
<dbReference type="AlphaFoldDB" id="A0A4W5K8T3"/>
<accession>A0A4W5K8T3</accession>
<name>A0A4W5K8T3_9TELE</name>
<keyword evidence="1" id="KW-1133">Transmembrane helix</keyword>
<feature type="transmembrane region" description="Helical" evidence="1">
    <location>
        <begin position="12"/>
        <end position="30"/>
    </location>
</feature>
<organism evidence="3 4">
    <name type="scientific">Hucho hucho</name>
    <name type="common">huchen</name>
    <dbReference type="NCBI Taxonomy" id="62062"/>
    <lineage>
        <taxon>Eukaryota</taxon>
        <taxon>Metazoa</taxon>
        <taxon>Chordata</taxon>
        <taxon>Craniata</taxon>
        <taxon>Vertebrata</taxon>
        <taxon>Euteleostomi</taxon>
        <taxon>Actinopterygii</taxon>
        <taxon>Neopterygii</taxon>
        <taxon>Teleostei</taxon>
        <taxon>Protacanthopterygii</taxon>
        <taxon>Salmoniformes</taxon>
        <taxon>Salmonidae</taxon>
        <taxon>Salmoninae</taxon>
        <taxon>Hucho</taxon>
    </lineage>
</organism>
<dbReference type="Proteomes" id="UP000314982">
    <property type="component" value="Unassembled WGS sequence"/>
</dbReference>
<evidence type="ECO:0000313" key="4">
    <source>
        <dbReference type="Proteomes" id="UP000314982"/>
    </source>
</evidence>
<evidence type="ECO:0000259" key="2">
    <source>
        <dbReference type="Pfam" id="PF16212"/>
    </source>
</evidence>
<evidence type="ECO:0000256" key="1">
    <source>
        <dbReference type="SAM" id="Phobius"/>
    </source>
</evidence>
<reference evidence="3" key="2">
    <citation type="submission" date="2025-08" db="UniProtKB">
        <authorList>
            <consortium name="Ensembl"/>
        </authorList>
    </citation>
    <scope>IDENTIFICATION</scope>
</reference>